<dbReference type="AlphaFoldDB" id="A0A0K2U0N1"/>
<keyword evidence="1" id="KW-0812">Transmembrane</keyword>
<organism evidence="2">
    <name type="scientific">Lepeophtheirus salmonis</name>
    <name type="common">Salmon louse</name>
    <name type="synonym">Caligus salmonis</name>
    <dbReference type="NCBI Taxonomy" id="72036"/>
    <lineage>
        <taxon>Eukaryota</taxon>
        <taxon>Metazoa</taxon>
        <taxon>Ecdysozoa</taxon>
        <taxon>Arthropoda</taxon>
        <taxon>Crustacea</taxon>
        <taxon>Multicrustacea</taxon>
        <taxon>Hexanauplia</taxon>
        <taxon>Copepoda</taxon>
        <taxon>Siphonostomatoida</taxon>
        <taxon>Caligidae</taxon>
        <taxon>Lepeophtheirus</taxon>
    </lineage>
</organism>
<evidence type="ECO:0000313" key="2">
    <source>
        <dbReference type="EMBL" id="CDW31829.1"/>
    </source>
</evidence>
<accession>A0A0K2U0N1</accession>
<keyword evidence="1" id="KW-0472">Membrane</keyword>
<protein>
    <submittedName>
        <fullName evidence="2">Uncharacterized protein</fullName>
    </submittedName>
</protein>
<proteinExistence type="predicted"/>
<sequence>MPEVIKDLKGNYEVSNNKQKIQILTIFVHTMIIRLMMQNFKFW</sequence>
<name>A0A0K2U0N1_LEPSM</name>
<keyword evidence="1" id="KW-1133">Transmembrane helix</keyword>
<feature type="transmembrane region" description="Helical" evidence="1">
    <location>
        <begin position="20"/>
        <end position="37"/>
    </location>
</feature>
<evidence type="ECO:0000256" key="1">
    <source>
        <dbReference type="SAM" id="Phobius"/>
    </source>
</evidence>
<dbReference type="EMBL" id="HACA01014468">
    <property type="protein sequence ID" value="CDW31829.1"/>
    <property type="molecule type" value="Transcribed_RNA"/>
</dbReference>
<reference evidence="2" key="1">
    <citation type="submission" date="2014-05" db="EMBL/GenBank/DDBJ databases">
        <authorList>
            <person name="Chronopoulou M."/>
        </authorList>
    </citation>
    <scope>NUCLEOTIDE SEQUENCE</scope>
    <source>
        <tissue evidence="2">Whole organism</tissue>
    </source>
</reference>